<evidence type="ECO:0000313" key="2">
    <source>
        <dbReference type="EMBL" id="CAH0534400.1"/>
    </source>
</evidence>
<dbReference type="Gene3D" id="3.30.70.80">
    <property type="entry name" value="Peptidase S8 propeptide/proteinase inhibitor I9"/>
    <property type="match status" value="1"/>
</dbReference>
<protein>
    <recommendedName>
        <fullName evidence="4">Lipoprotein</fullName>
    </recommendedName>
</protein>
<feature type="signal peptide" evidence="1">
    <location>
        <begin position="1"/>
        <end position="23"/>
    </location>
</feature>
<gene>
    <name evidence="2" type="ORF">VST7929_02331</name>
</gene>
<dbReference type="EMBL" id="CAKLDI010000001">
    <property type="protein sequence ID" value="CAH0534400.1"/>
    <property type="molecule type" value="Genomic_DNA"/>
</dbReference>
<dbReference type="InterPro" id="IPR037045">
    <property type="entry name" value="S8pro/Inhibitor_I9_sf"/>
</dbReference>
<dbReference type="RefSeq" id="WP_237466996.1">
    <property type="nucleotide sequence ID" value="NZ_CAKLDI010000001.1"/>
</dbReference>
<dbReference type="PROSITE" id="PS51257">
    <property type="entry name" value="PROKAR_LIPOPROTEIN"/>
    <property type="match status" value="1"/>
</dbReference>
<keyword evidence="1" id="KW-0732">Signal</keyword>
<organism evidence="2 3">
    <name type="scientific">Vibrio stylophorae</name>
    <dbReference type="NCBI Taxonomy" id="659351"/>
    <lineage>
        <taxon>Bacteria</taxon>
        <taxon>Pseudomonadati</taxon>
        <taxon>Pseudomonadota</taxon>
        <taxon>Gammaproteobacteria</taxon>
        <taxon>Vibrionales</taxon>
        <taxon>Vibrionaceae</taxon>
        <taxon>Vibrio</taxon>
    </lineage>
</organism>
<comment type="caution">
    <text evidence="2">The sequence shown here is derived from an EMBL/GenBank/DDBJ whole genome shotgun (WGS) entry which is preliminary data.</text>
</comment>
<reference evidence="2" key="1">
    <citation type="submission" date="2021-11" db="EMBL/GenBank/DDBJ databases">
        <authorList>
            <person name="Rodrigo-Torres L."/>
            <person name="Arahal R. D."/>
            <person name="Lucena T."/>
        </authorList>
    </citation>
    <scope>NUCLEOTIDE SEQUENCE</scope>
    <source>
        <strain evidence="2">CECT 7929</strain>
    </source>
</reference>
<accession>A0ABN8DX36</accession>
<evidence type="ECO:0008006" key="4">
    <source>
        <dbReference type="Google" id="ProtNLM"/>
    </source>
</evidence>
<evidence type="ECO:0000256" key="1">
    <source>
        <dbReference type="SAM" id="SignalP"/>
    </source>
</evidence>
<feature type="chain" id="PRO_5045870329" description="Lipoprotein" evidence="1">
    <location>
        <begin position="24"/>
        <end position="110"/>
    </location>
</feature>
<proteinExistence type="predicted"/>
<dbReference type="Proteomes" id="UP000838672">
    <property type="component" value="Unassembled WGS sequence"/>
</dbReference>
<name>A0ABN8DX36_9VIBR</name>
<sequence length="110" mass="11736">MKRLLMVMSVCSIVLGLSGCVLTIDPPPCADPAPLSGELADATRFIVGLKEGSNTAQEATRLANMIQAPVVMQFELIQAFVIDSTPNAVQQLRCDSAVEYVEVDGIVTIQ</sequence>
<dbReference type="SUPFAM" id="SSF54897">
    <property type="entry name" value="Protease propeptides/inhibitors"/>
    <property type="match status" value="1"/>
</dbReference>
<evidence type="ECO:0000313" key="3">
    <source>
        <dbReference type="Proteomes" id="UP000838672"/>
    </source>
</evidence>
<keyword evidence="3" id="KW-1185">Reference proteome</keyword>